<feature type="binding site" evidence="10">
    <location>
        <begin position="13"/>
        <end position="20"/>
    </location>
    <ligand>
        <name>ATP</name>
        <dbReference type="ChEBI" id="CHEBI:30616"/>
    </ligand>
</feature>
<evidence type="ECO:0000256" key="1">
    <source>
        <dbReference type="ARBA" id="ARBA00001946"/>
    </source>
</evidence>
<comment type="caution">
    <text evidence="14">The sequence shown here is derived from an EMBL/GenBank/DDBJ whole genome shotgun (WGS) entry which is preliminary data.</text>
</comment>
<keyword evidence="7 10" id="KW-0067">ATP-binding</keyword>
<accession>A0A520MZZ1</accession>
<comment type="catalytic activity">
    <reaction evidence="9 10 11">
        <text>adenosine(37) in tRNA + dimethylallyl diphosphate = N(6)-dimethylallyladenosine(37) in tRNA + diphosphate</text>
        <dbReference type="Rhea" id="RHEA:26482"/>
        <dbReference type="Rhea" id="RHEA-COMP:10162"/>
        <dbReference type="Rhea" id="RHEA-COMP:10375"/>
        <dbReference type="ChEBI" id="CHEBI:33019"/>
        <dbReference type="ChEBI" id="CHEBI:57623"/>
        <dbReference type="ChEBI" id="CHEBI:74411"/>
        <dbReference type="ChEBI" id="CHEBI:74415"/>
        <dbReference type="EC" id="2.5.1.75"/>
    </reaction>
</comment>
<comment type="function">
    <text evidence="2 10 12">Catalyzes the transfer of a dimethylallyl group onto the adenine at position 37 in tRNAs that read codons beginning with uridine, leading to the formation of N6-(dimethylallyl)adenosine (i(6)A).</text>
</comment>
<dbReference type="Gene3D" id="3.40.50.300">
    <property type="entry name" value="P-loop containing nucleotide triphosphate hydrolases"/>
    <property type="match status" value="1"/>
</dbReference>
<organism evidence="14 15">
    <name type="scientific">SAR86 cluster bacterium</name>
    <dbReference type="NCBI Taxonomy" id="2030880"/>
    <lineage>
        <taxon>Bacteria</taxon>
        <taxon>Pseudomonadati</taxon>
        <taxon>Pseudomonadota</taxon>
        <taxon>Gammaproteobacteria</taxon>
        <taxon>SAR86 cluster</taxon>
    </lineage>
</organism>
<evidence type="ECO:0000256" key="5">
    <source>
        <dbReference type="ARBA" id="ARBA00022694"/>
    </source>
</evidence>
<dbReference type="HAMAP" id="MF_00185">
    <property type="entry name" value="IPP_trans"/>
    <property type="match status" value="1"/>
</dbReference>
<dbReference type="Proteomes" id="UP000318710">
    <property type="component" value="Unassembled WGS sequence"/>
</dbReference>
<dbReference type="EMBL" id="SHBF01000021">
    <property type="protein sequence ID" value="RZO26779.1"/>
    <property type="molecule type" value="Genomic_DNA"/>
</dbReference>
<dbReference type="Gene3D" id="1.10.20.140">
    <property type="match status" value="1"/>
</dbReference>
<evidence type="ECO:0000313" key="15">
    <source>
        <dbReference type="Proteomes" id="UP000318710"/>
    </source>
</evidence>
<dbReference type="InterPro" id="IPR027417">
    <property type="entry name" value="P-loop_NTPase"/>
</dbReference>
<dbReference type="GO" id="GO:0006400">
    <property type="term" value="P:tRNA modification"/>
    <property type="evidence" value="ECO:0007669"/>
    <property type="project" value="TreeGrafter"/>
</dbReference>
<evidence type="ECO:0000256" key="3">
    <source>
        <dbReference type="ARBA" id="ARBA00005842"/>
    </source>
</evidence>
<feature type="region of interest" description="Interaction with substrate tRNA" evidence="10">
    <location>
        <begin position="38"/>
        <end position="41"/>
    </location>
</feature>
<dbReference type="InterPro" id="IPR039657">
    <property type="entry name" value="Dimethylallyltransferase"/>
</dbReference>
<keyword evidence="5 10" id="KW-0819">tRNA processing</keyword>
<gene>
    <name evidence="10 14" type="primary">miaA</name>
    <name evidence="14" type="ORF">EVA93_03680</name>
</gene>
<evidence type="ECO:0000256" key="10">
    <source>
        <dbReference type="HAMAP-Rule" id="MF_00185"/>
    </source>
</evidence>
<dbReference type="GO" id="GO:0005524">
    <property type="term" value="F:ATP binding"/>
    <property type="evidence" value="ECO:0007669"/>
    <property type="project" value="UniProtKB-UniRule"/>
</dbReference>
<comment type="similarity">
    <text evidence="3 10 13">Belongs to the IPP transferase family.</text>
</comment>
<evidence type="ECO:0000256" key="4">
    <source>
        <dbReference type="ARBA" id="ARBA00022679"/>
    </source>
</evidence>
<evidence type="ECO:0000256" key="6">
    <source>
        <dbReference type="ARBA" id="ARBA00022741"/>
    </source>
</evidence>
<feature type="site" description="Interaction with substrate tRNA" evidence="10">
    <location>
        <position position="126"/>
    </location>
</feature>
<reference evidence="14 15" key="1">
    <citation type="submission" date="2019-02" db="EMBL/GenBank/DDBJ databases">
        <title>Prokaryotic population dynamics and viral predation in marine succession experiment using metagenomics: the confinement effect.</title>
        <authorList>
            <person name="Haro-Moreno J.M."/>
            <person name="Rodriguez-Valera F."/>
            <person name="Lopez-Perez M."/>
        </authorList>
    </citation>
    <scope>NUCLEOTIDE SEQUENCE [LARGE SCALE GENOMIC DNA]</scope>
    <source>
        <strain evidence="14">MED-G160</strain>
    </source>
</reference>
<sequence>MNKLDKPIVFLFGPTASGKTDLAINLAKKFPVELISVDSVMVYKDCDIGSAKPNKSILKKYPHHLVDIICPNEVFTVADFYRRSMEIIEITHNKNKLPIFVGGSMMYFKSLYTGINDLPERDQKFRDSLKKLKNNNKDSFLHEKLNQIDPEYAEKINKNDEVRIIRALEVFEKTGKRMSEVFLDNKKDCLSNKFDVSQFCISIDRNILHERIKTRLKKIIKQGLVDEAKNILKKYDLDLNHPLRKSVNYKQAFEFIEKKNDHETFFDKALFATRQLAKRQITWIRSWDKFKEIDSMKPEMLENDVKKLITAL</sequence>
<evidence type="ECO:0000256" key="9">
    <source>
        <dbReference type="ARBA" id="ARBA00049563"/>
    </source>
</evidence>
<dbReference type="SUPFAM" id="SSF52540">
    <property type="entry name" value="P-loop containing nucleoside triphosphate hydrolases"/>
    <property type="match status" value="2"/>
</dbReference>
<dbReference type="EC" id="2.5.1.75" evidence="10"/>
<dbReference type="InterPro" id="IPR018022">
    <property type="entry name" value="IPT"/>
</dbReference>
<dbReference type="Pfam" id="PF01715">
    <property type="entry name" value="IPPT"/>
    <property type="match status" value="1"/>
</dbReference>
<evidence type="ECO:0000256" key="2">
    <source>
        <dbReference type="ARBA" id="ARBA00003213"/>
    </source>
</evidence>
<evidence type="ECO:0000256" key="13">
    <source>
        <dbReference type="RuleBase" id="RU003785"/>
    </source>
</evidence>
<dbReference type="GO" id="GO:0052381">
    <property type="term" value="F:tRNA dimethylallyltransferase activity"/>
    <property type="evidence" value="ECO:0007669"/>
    <property type="project" value="UniProtKB-UniRule"/>
</dbReference>
<keyword evidence="4 10" id="KW-0808">Transferase</keyword>
<keyword evidence="6 10" id="KW-0547">Nucleotide-binding</keyword>
<keyword evidence="8 10" id="KW-0460">Magnesium</keyword>
<evidence type="ECO:0000256" key="11">
    <source>
        <dbReference type="RuleBase" id="RU003783"/>
    </source>
</evidence>
<evidence type="ECO:0000256" key="12">
    <source>
        <dbReference type="RuleBase" id="RU003784"/>
    </source>
</evidence>
<comment type="subunit">
    <text evidence="10">Monomer.</text>
</comment>
<name>A0A520MZZ1_9GAMM</name>
<dbReference type="AlphaFoldDB" id="A0A520MZZ1"/>
<dbReference type="PANTHER" id="PTHR11088:SF60">
    <property type="entry name" value="TRNA DIMETHYLALLYLTRANSFERASE"/>
    <property type="match status" value="1"/>
</dbReference>
<feature type="binding site" evidence="10">
    <location>
        <begin position="15"/>
        <end position="20"/>
    </location>
    <ligand>
        <name>substrate</name>
    </ligand>
</feature>
<feature type="site" description="Interaction with substrate tRNA" evidence="10">
    <location>
        <position position="104"/>
    </location>
</feature>
<dbReference type="PANTHER" id="PTHR11088">
    <property type="entry name" value="TRNA DIMETHYLALLYLTRANSFERASE"/>
    <property type="match status" value="1"/>
</dbReference>
<comment type="cofactor">
    <cofactor evidence="1 10">
        <name>Mg(2+)</name>
        <dbReference type="ChEBI" id="CHEBI:18420"/>
    </cofactor>
</comment>
<dbReference type="FunFam" id="1.10.20.140:FF:000001">
    <property type="entry name" value="tRNA dimethylallyltransferase"/>
    <property type="match status" value="1"/>
</dbReference>
<evidence type="ECO:0000256" key="7">
    <source>
        <dbReference type="ARBA" id="ARBA00022840"/>
    </source>
</evidence>
<evidence type="ECO:0000256" key="8">
    <source>
        <dbReference type="ARBA" id="ARBA00022842"/>
    </source>
</evidence>
<comment type="caution">
    <text evidence="10">Lacks conserved residue(s) required for the propagation of feature annotation.</text>
</comment>
<evidence type="ECO:0000313" key="14">
    <source>
        <dbReference type="EMBL" id="RZO26779.1"/>
    </source>
</evidence>
<dbReference type="NCBIfam" id="TIGR00174">
    <property type="entry name" value="miaA"/>
    <property type="match status" value="1"/>
</dbReference>
<protein>
    <recommendedName>
        <fullName evidence="10">tRNA dimethylallyltransferase</fullName>
        <ecNumber evidence="10">2.5.1.75</ecNumber>
    </recommendedName>
    <alternativeName>
        <fullName evidence="10">Dimethylallyl diphosphate:tRNA dimethylallyltransferase</fullName>
        <shortName evidence="10">DMAPP:tRNA dimethylallyltransferase</shortName>
        <shortName evidence="10">DMATase</shortName>
    </alternativeName>
    <alternativeName>
        <fullName evidence="10">Isopentenyl-diphosphate:tRNA isopentenyltransferase</fullName>
        <shortName evidence="10">IPP transferase</shortName>
        <shortName evidence="10">IPPT</shortName>
        <shortName evidence="10">IPTase</shortName>
    </alternativeName>
</protein>
<proteinExistence type="inferred from homology"/>